<evidence type="ECO:0000313" key="2">
    <source>
        <dbReference type="Proteomes" id="UP001525961"/>
    </source>
</evidence>
<dbReference type="RefSeq" id="WP_261236554.1">
    <property type="nucleotide sequence ID" value="NZ_JAMXFA010000030.1"/>
</dbReference>
<dbReference type="Proteomes" id="UP001525961">
    <property type="component" value="Unassembled WGS sequence"/>
</dbReference>
<dbReference type="EMBL" id="JAMXFA010000030">
    <property type="protein sequence ID" value="MCT7979964.1"/>
    <property type="molecule type" value="Genomic_DNA"/>
</dbReference>
<protein>
    <submittedName>
        <fullName evidence="1">Uncharacterized protein</fullName>
    </submittedName>
</protein>
<reference evidence="1 2" key="1">
    <citation type="journal article" date="2022" name="Front. Microbiol.">
        <title>High genomic differentiation and limited gene flow indicate recent cryptic speciation within the genus Laspinema (cyanobacteria).</title>
        <authorList>
            <person name="Stanojkovic A."/>
            <person name="Skoupy S."/>
            <person name="Skaloud P."/>
            <person name="Dvorak P."/>
        </authorList>
    </citation>
    <scope>NUCLEOTIDE SEQUENCE [LARGE SCALE GENOMIC DNA]</scope>
    <source>
        <strain evidence="1 2">D3b</strain>
    </source>
</reference>
<organism evidence="1 2">
    <name type="scientific">Laspinema olomoucense D3b</name>
    <dbReference type="NCBI Taxonomy" id="2953688"/>
    <lineage>
        <taxon>Bacteria</taxon>
        <taxon>Bacillati</taxon>
        <taxon>Cyanobacteriota</taxon>
        <taxon>Cyanophyceae</taxon>
        <taxon>Oscillatoriophycideae</taxon>
        <taxon>Oscillatoriales</taxon>
        <taxon>Laspinemataceae</taxon>
        <taxon>Laspinema</taxon>
        <taxon>Laspinema olomoucense</taxon>
    </lineage>
</organism>
<comment type="caution">
    <text evidence="1">The sequence shown here is derived from an EMBL/GenBank/DDBJ whole genome shotgun (WGS) entry which is preliminary data.</text>
</comment>
<sequence>MFNERRSQSFFFWDYRCSRAYILNNSTLKLLWRGPTYDGYEYDNDGDRSF</sequence>
<name>A0ABT2NDK6_9CYAN</name>
<accession>A0ABT2NDK6</accession>
<keyword evidence="2" id="KW-1185">Reference proteome</keyword>
<evidence type="ECO:0000313" key="1">
    <source>
        <dbReference type="EMBL" id="MCT7979964.1"/>
    </source>
</evidence>
<proteinExistence type="predicted"/>
<gene>
    <name evidence="1" type="ORF">NG792_19785</name>
</gene>